<evidence type="ECO:0000313" key="4">
    <source>
        <dbReference type="Proteomes" id="UP000660708"/>
    </source>
</evidence>
<sequence length="140" mass="14989">MKAIVLTALLLSGHAFANNDALVELVEASQGAAVTINNQEFIAVEANSVTLTKGLQLQSPSTGELYTVTGEIIVEHLSVIDATTFARDNTLTLSYVRGNRAIYRHADSQIDLQVLNAQLRALPGILSTQIGLQLEGLESE</sequence>
<dbReference type="AlphaFoldDB" id="A0A8I0MSQ6"/>
<gene>
    <name evidence="3" type="ORF">PPEP_a2373</name>
</gene>
<dbReference type="EMBL" id="AQHF01000017">
    <property type="protein sequence ID" value="MBE0344728.1"/>
    <property type="molecule type" value="Genomic_DNA"/>
</dbReference>
<evidence type="ECO:0000313" key="3">
    <source>
        <dbReference type="EMBL" id="MBE0344728.1"/>
    </source>
</evidence>
<name>A0A8I0MSQ6_9GAMM</name>
<dbReference type="Proteomes" id="UP000660708">
    <property type="component" value="Unassembled WGS sequence"/>
</dbReference>
<evidence type="ECO:0000256" key="1">
    <source>
        <dbReference type="SAM" id="SignalP"/>
    </source>
</evidence>
<dbReference type="RefSeq" id="WP_147388969.1">
    <property type="nucleotide sequence ID" value="NZ_AQHF01000017.1"/>
</dbReference>
<dbReference type="Pfam" id="PF18492">
    <property type="entry name" value="ORF_2_N"/>
    <property type="match status" value="1"/>
</dbReference>
<reference evidence="3 4" key="1">
    <citation type="submission" date="2015-06" db="EMBL/GenBank/DDBJ databases">
        <title>Genome sequence of Pseudoalteromonas peptidolytica.</title>
        <authorList>
            <person name="Xie B.-B."/>
            <person name="Rong J.-C."/>
            <person name="Qin Q.-L."/>
            <person name="Zhang Y.-Z."/>
        </authorList>
    </citation>
    <scope>NUCLEOTIDE SEQUENCE [LARGE SCALE GENOMIC DNA]</scope>
    <source>
        <strain evidence="3 4">F12-50-A1</strain>
    </source>
</reference>
<keyword evidence="4" id="KW-1185">Reference proteome</keyword>
<organism evidence="3 4">
    <name type="scientific">Pseudoalteromonas peptidolytica F12-50-A1</name>
    <dbReference type="NCBI Taxonomy" id="1315280"/>
    <lineage>
        <taxon>Bacteria</taxon>
        <taxon>Pseudomonadati</taxon>
        <taxon>Pseudomonadota</taxon>
        <taxon>Gammaproteobacteria</taxon>
        <taxon>Alteromonadales</taxon>
        <taxon>Pseudoalteromonadaceae</taxon>
        <taxon>Pseudoalteromonas</taxon>
    </lineage>
</organism>
<feature type="signal peptide" evidence="1">
    <location>
        <begin position="1"/>
        <end position="17"/>
    </location>
</feature>
<feature type="domain" description="ASP external chaperone" evidence="2">
    <location>
        <begin position="41"/>
        <end position="131"/>
    </location>
</feature>
<dbReference type="InterPro" id="IPR040536">
    <property type="entry name" value="ASPCH"/>
</dbReference>
<keyword evidence="1" id="KW-0732">Signal</keyword>
<accession>A0A8I0MSQ6</accession>
<comment type="caution">
    <text evidence="3">The sequence shown here is derived from an EMBL/GenBank/DDBJ whole genome shotgun (WGS) entry which is preliminary data.</text>
</comment>
<proteinExistence type="predicted"/>
<feature type="chain" id="PRO_5034520856" description="ASP external chaperone domain-containing protein" evidence="1">
    <location>
        <begin position="18"/>
        <end position="140"/>
    </location>
</feature>
<protein>
    <recommendedName>
        <fullName evidence="2">ASP external chaperone domain-containing protein</fullName>
    </recommendedName>
</protein>
<evidence type="ECO:0000259" key="2">
    <source>
        <dbReference type="Pfam" id="PF18492"/>
    </source>
</evidence>